<proteinExistence type="predicted"/>
<organism evidence="2 3">
    <name type="scientific">Coccidioides immitis RMSCC 3703</name>
    <dbReference type="NCBI Taxonomy" id="454286"/>
    <lineage>
        <taxon>Eukaryota</taxon>
        <taxon>Fungi</taxon>
        <taxon>Dikarya</taxon>
        <taxon>Ascomycota</taxon>
        <taxon>Pezizomycotina</taxon>
        <taxon>Eurotiomycetes</taxon>
        <taxon>Eurotiomycetidae</taxon>
        <taxon>Onygenales</taxon>
        <taxon>Onygenaceae</taxon>
        <taxon>Coccidioides</taxon>
    </lineage>
</organism>
<protein>
    <submittedName>
        <fullName evidence="2">Uncharacterized protein</fullName>
    </submittedName>
</protein>
<gene>
    <name evidence="2" type="ORF">CISG_07922</name>
</gene>
<accession>A0A0J8R5X9</accession>
<evidence type="ECO:0000313" key="2">
    <source>
        <dbReference type="EMBL" id="KMU79850.1"/>
    </source>
</evidence>
<evidence type="ECO:0000256" key="1">
    <source>
        <dbReference type="SAM" id="MobiDB-lite"/>
    </source>
</evidence>
<reference evidence="3" key="1">
    <citation type="journal article" date="2010" name="Genome Res.">
        <title>Population genomic sequencing of Coccidioides fungi reveals recent hybridization and transposon control.</title>
        <authorList>
            <person name="Neafsey D.E."/>
            <person name="Barker B.M."/>
            <person name="Sharpton T.J."/>
            <person name="Stajich J.E."/>
            <person name="Park D.J."/>
            <person name="Whiston E."/>
            <person name="Hung C.-Y."/>
            <person name="McMahan C."/>
            <person name="White J."/>
            <person name="Sykes S."/>
            <person name="Heiman D."/>
            <person name="Young S."/>
            <person name="Zeng Q."/>
            <person name="Abouelleil A."/>
            <person name="Aftuck L."/>
            <person name="Bessette D."/>
            <person name="Brown A."/>
            <person name="FitzGerald M."/>
            <person name="Lui A."/>
            <person name="Macdonald J.P."/>
            <person name="Priest M."/>
            <person name="Orbach M.J."/>
            <person name="Galgiani J.N."/>
            <person name="Kirkland T.N."/>
            <person name="Cole G.T."/>
            <person name="Birren B.W."/>
            <person name="Henn M.R."/>
            <person name="Taylor J.W."/>
            <person name="Rounsley S.D."/>
        </authorList>
    </citation>
    <scope>NUCLEOTIDE SEQUENCE [LARGE SCALE GENOMIC DNA]</scope>
    <source>
        <strain evidence="3">RMSCC 3703</strain>
    </source>
</reference>
<feature type="region of interest" description="Disordered" evidence="1">
    <location>
        <begin position="1"/>
        <end position="29"/>
    </location>
</feature>
<dbReference type="AlphaFoldDB" id="A0A0J8R5X9"/>
<evidence type="ECO:0000313" key="3">
    <source>
        <dbReference type="Proteomes" id="UP000054559"/>
    </source>
</evidence>
<name>A0A0J8R5X9_COCIT</name>
<dbReference type="Proteomes" id="UP000054559">
    <property type="component" value="Unassembled WGS sequence"/>
</dbReference>
<dbReference type="EMBL" id="DS268179">
    <property type="protein sequence ID" value="KMU79850.1"/>
    <property type="molecule type" value="Genomic_DNA"/>
</dbReference>
<sequence>MDPHPMISPETAEPSPEYHSNAGGQQQLASSGMKWPSISSLIFSFKALPFTAYSSFSLR</sequence>